<protein>
    <submittedName>
        <fullName evidence="2">Uncharacterized protein</fullName>
    </submittedName>
</protein>
<dbReference type="EMBL" id="MU791019">
    <property type="protein sequence ID" value="KAJ3991494.1"/>
    <property type="molecule type" value="Genomic_DNA"/>
</dbReference>
<keyword evidence="3" id="KW-1185">Reference proteome</keyword>
<proteinExistence type="predicted"/>
<gene>
    <name evidence="2" type="ORF">F5050DRAFT_1812474</name>
</gene>
<evidence type="ECO:0000256" key="1">
    <source>
        <dbReference type="SAM" id="MobiDB-lite"/>
    </source>
</evidence>
<feature type="compositionally biased region" description="Polar residues" evidence="1">
    <location>
        <begin position="451"/>
        <end position="462"/>
    </location>
</feature>
<dbReference type="Proteomes" id="UP001163828">
    <property type="component" value="Unassembled WGS sequence"/>
</dbReference>
<evidence type="ECO:0000313" key="3">
    <source>
        <dbReference type="Proteomes" id="UP001163828"/>
    </source>
</evidence>
<feature type="region of interest" description="Disordered" evidence="1">
    <location>
        <begin position="336"/>
        <end position="366"/>
    </location>
</feature>
<reference evidence="2" key="1">
    <citation type="submission" date="2022-08" db="EMBL/GenBank/DDBJ databases">
        <authorList>
            <consortium name="DOE Joint Genome Institute"/>
            <person name="Min B."/>
            <person name="Riley R."/>
            <person name="Sierra-Patev S."/>
            <person name="Naranjo-Ortiz M."/>
            <person name="Looney B."/>
            <person name="Konkel Z."/>
            <person name="Slot J.C."/>
            <person name="Sakamoto Y."/>
            <person name="Steenwyk J.L."/>
            <person name="Rokas A."/>
            <person name="Carro J."/>
            <person name="Camarero S."/>
            <person name="Ferreira P."/>
            <person name="Molpeceres G."/>
            <person name="Ruiz-Duenas F.J."/>
            <person name="Serrano A."/>
            <person name="Henrissat B."/>
            <person name="Drula E."/>
            <person name="Hughes K.W."/>
            <person name="Mata J.L."/>
            <person name="Ishikawa N.K."/>
            <person name="Vargas-Isla R."/>
            <person name="Ushijima S."/>
            <person name="Smith C.A."/>
            <person name="Ahrendt S."/>
            <person name="Andreopoulos W."/>
            <person name="He G."/>
            <person name="Labutti K."/>
            <person name="Lipzen A."/>
            <person name="Ng V."/>
            <person name="Sandor L."/>
            <person name="Barry K."/>
            <person name="Martinez A.T."/>
            <person name="Xiao Y."/>
            <person name="Gibbons J.G."/>
            <person name="Terashima K."/>
            <person name="Hibbett D.S."/>
            <person name="Grigoriev I.V."/>
        </authorList>
    </citation>
    <scope>NUCLEOTIDE SEQUENCE</scope>
    <source>
        <strain evidence="2">TFB10827</strain>
    </source>
</reference>
<accession>A0ABQ8PYH4</accession>
<sequence length="462" mass="50016">MLQITNSTNDPLGSNTIQFGEFNDSSNIQNAPVEADSTAGMPAFNNVSGPGFPGPFGGGSHLPPANNQNTPFGATSNAGALAFPTMSGPGFTGPSGGGSHLGFFHNNNPQFGTTPNFSSPFNGSNNYAAPGTNYPFNQQMQTTNPAFANYGYAMPMMSTHGMHSSTVPMTPLRVTVGNLITHADNCPMCMGYVAHLITGAMVSHHNSQGHELVVSSLQEQLASASRSHETERQTLANRITVLKLEHNELHAHHESDVAQIDNIIRDCQEANERRLYWKDQYYNLRNHGDLQDSSMRAVAPDTKSVDKGKGREVPMVPLQNRIISIGGNIASGSSVPLSQQLSPMEGDQIPQQEPEDNGVAKATPTPVHVEEAPVKAGVSTATLTTPHMGEKRKRDVVGSSSTQCALVSYNDLHTDNSQEPTYSYKAYQMEHYLTDMEDDDSEPEAHPNQLKGKQQEWQNKIN</sequence>
<feature type="region of interest" description="Disordered" evidence="1">
    <location>
        <begin position="434"/>
        <end position="462"/>
    </location>
</feature>
<organism evidence="2 3">
    <name type="scientific">Lentinula boryana</name>
    <dbReference type="NCBI Taxonomy" id="40481"/>
    <lineage>
        <taxon>Eukaryota</taxon>
        <taxon>Fungi</taxon>
        <taxon>Dikarya</taxon>
        <taxon>Basidiomycota</taxon>
        <taxon>Agaricomycotina</taxon>
        <taxon>Agaricomycetes</taxon>
        <taxon>Agaricomycetidae</taxon>
        <taxon>Agaricales</taxon>
        <taxon>Marasmiineae</taxon>
        <taxon>Omphalotaceae</taxon>
        <taxon>Lentinula</taxon>
    </lineage>
</organism>
<evidence type="ECO:0000313" key="2">
    <source>
        <dbReference type="EMBL" id="KAJ3991494.1"/>
    </source>
</evidence>
<comment type="caution">
    <text evidence="2">The sequence shown here is derived from an EMBL/GenBank/DDBJ whole genome shotgun (WGS) entry which is preliminary data.</text>
</comment>
<name>A0ABQ8PYH4_9AGAR</name>